<reference evidence="1" key="1">
    <citation type="journal article" date="2019" name="PLoS Negl. Trop. Dis.">
        <title>Revisiting the worldwide diversity of Leptospira species in the environment.</title>
        <authorList>
            <person name="Vincent A.T."/>
            <person name="Schiettekatte O."/>
            <person name="Bourhy P."/>
            <person name="Veyrier F.J."/>
            <person name="Picardeau M."/>
        </authorList>
    </citation>
    <scope>NUCLEOTIDE SEQUENCE [LARGE SCALE GENOMIC DNA]</scope>
    <source>
        <strain evidence="1">201800301</strain>
    </source>
</reference>
<dbReference type="RefSeq" id="WP_135773467.1">
    <property type="nucleotide sequence ID" value="NZ_RQEY01000012.1"/>
</dbReference>
<proteinExistence type="predicted"/>
<dbReference type="OrthoDB" id="333766at2"/>
<gene>
    <name evidence="1" type="ORF">EHO65_07230</name>
</gene>
<comment type="caution">
    <text evidence="1">The sequence shown here is derived from an EMBL/GenBank/DDBJ whole genome shotgun (WGS) entry which is preliminary data.</text>
</comment>
<dbReference type="EMBL" id="RQEY01000012">
    <property type="protein sequence ID" value="TGK41216.1"/>
    <property type="molecule type" value="Genomic_DNA"/>
</dbReference>
<name>A0A4R9H6J4_9LEPT</name>
<sequence>MKSLTFQDLARLQLQNQFNIPGSVELNDPKKLYFITAIHATGAWTILGSTLNQDPKFRPFTKNGTGPIQFLFPLCLEEASFSGILEVTGFFIPATTIA</sequence>
<evidence type="ECO:0000313" key="1">
    <source>
        <dbReference type="EMBL" id="TGK41216.1"/>
    </source>
</evidence>
<dbReference type="Proteomes" id="UP000298097">
    <property type="component" value="Unassembled WGS sequence"/>
</dbReference>
<accession>A0A4R9H6J4</accession>
<dbReference type="AlphaFoldDB" id="A0A4R9H6J4"/>
<organism evidence="1 2">
    <name type="scientific">Leptospira andrefontaineae</name>
    <dbReference type="NCBI Taxonomy" id="2484976"/>
    <lineage>
        <taxon>Bacteria</taxon>
        <taxon>Pseudomonadati</taxon>
        <taxon>Spirochaetota</taxon>
        <taxon>Spirochaetia</taxon>
        <taxon>Leptospirales</taxon>
        <taxon>Leptospiraceae</taxon>
        <taxon>Leptospira</taxon>
    </lineage>
</organism>
<protein>
    <submittedName>
        <fullName evidence="1">Uncharacterized protein</fullName>
    </submittedName>
</protein>
<evidence type="ECO:0000313" key="2">
    <source>
        <dbReference type="Proteomes" id="UP000298097"/>
    </source>
</evidence>
<keyword evidence="2" id="KW-1185">Reference proteome</keyword>